<dbReference type="InterPro" id="IPR033113">
    <property type="entry name" value="PLA2_histidine"/>
</dbReference>
<protein>
    <recommendedName>
        <fullName evidence="3">Phospholipase A2-like central domain-containing protein</fullName>
    </recommendedName>
</protein>
<keyword evidence="5" id="KW-1185">Reference proteome</keyword>
<dbReference type="Pfam" id="PF05826">
    <property type="entry name" value="Phospholip_A2_2"/>
    <property type="match status" value="1"/>
</dbReference>
<evidence type="ECO:0000313" key="4">
    <source>
        <dbReference type="EMBL" id="KAH3891570.1"/>
    </source>
</evidence>
<dbReference type="PANTHER" id="PTHR12253">
    <property type="entry name" value="RH14732P"/>
    <property type="match status" value="1"/>
</dbReference>
<dbReference type="GO" id="GO:0050482">
    <property type="term" value="P:arachidonate secretion"/>
    <property type="evidence" value="ECO:0007669"/>
    <property type="project" value="InterPro"/>
</dbReference>
<organism evidence="4 5">
    <name type="scientific">Dreissena polymorpha</name>
    <name type="common">Zebra mussel</name>
    <name type="synonym">Mytilus polymorpha</name>
    <dbReference type="NCBI Taxonomy" id="45954"/>
    <lineage>
        <taxon>Eukaryota</taxon>
        <taxon>Metazoa</taxon>
        <taxon>Spiralia</taxon>
        <taxon>Lophotrochozoa</taxon>
        <taxon>Mollusca</taxon>
        <taxon>Bivalvia</taxon>
        <taxon>Autobranchia</taxon>
        <taxon>Heteroconchia</taxon>
        <taxon>Euheterodonta</taxon>
        <taxon>Imparidentia</taxon>
        <taxon>Neoheterodontei</taxon>
        <taxon>Myida</taxon>
        <taxon>Dreissenoidea</taxon>
        <taxon>Dreissenidae</taxon>
        <taxon>Dreissena</taxon>
    </lineage>
</organism>
<dbReference type="InterPro" id="IPR016090">
    <property type="entry name" value="PLA2-like_dom"/>
</dbReference>
<dbReference type="InterPro" id="IPR036444">
    <property type="entry name" value="PLipase_A2_dom_sf"/>
</dbReference>
<dbReference type="EMBL" id="JAIWYP010000001">
    <property type="protein sequence ID" value="KAH3891570.1"/>
    <property type="molecule type" value="Genomic_DNA"/>
</dbReference>
<reference evidence="4" key="1">
    <citation type="journal article" date="2019" name="bioRxiv">
        <title>The Genome of the Zebra Mussel, Dreissena polymorpha: A Resource for Invasive Species Research.</title>
        <authorList>
            <person name="McCartney M.A."/>
            <person name="Auch B."/>
            <person name="Kono T."/>
            <person name="Mallez S."/>
            <person name="Zhang Y."/>
            <person name="Obille A."/>
            <person name="Becker A."/>
            <person name="Abrahante J.E."/>
            <person name="Garbe J."/>
            <person name="Badalamenti J.P."/>
            <person name="Herman A."/>
            <person name="Mangelson H."/>
            <person name="Liachko I."/>
            <person name="Sullivan S."/>
            <person name="Sone E.D."/>
            <person name="Koren S."/>
            <person name="Silverstein K.A.T."/>
            <person name="Beckman K.B."/>
            <person name="Gohl D.M."/>
        </authorList>
    </citation>
    <scope>NUCLEOTIDE SEQUENCE</scope>
    <source>
        <strain evidence="4">Duluth1</strain>
        <tissue evidence="4">Whole animal</tissue>
    </source>
</reference>
<proteinExistence type="predicted"/>
<evidence type="ECO:0000259" key="3">
    <source>
        <dbReference type="Pfam" id="PF05826"/>
    </source>
</evidence>
<evidence type="ECO:0000256" key="1">
    <source>
        <dbReference type="ARBA" id="ARBA00004613"/>
    </source>
</evidence>
<dbReference type="Gene3D" id="1.20.90.10">
    <property type="entry name" value="Phospholipase A2 domain"/>
    <property type="match status" value="1"/>
</dbReference>
<dbReference type="GO" id="GO:0005576">
    <property type="term" value="C:extracellular region"/>
    <property type="evidence" value="ECO:0007669"/>
    <property type="project" value="UniProtKB-SubCell"/>
</dbReference>
<sequence>MKHLRVYVVIFGFISYIFVRRFGKDRHEELIQSLGRYKPDECPAGIALYRLATETTLYKVQIQEKFPHDVSPETKFLKHCSYEDFMSNGTNLLKEYREGMQSVDTALTHLLRQFCSSKSEEVVRDSKEAFEENSTLAYLLEVVKGPEARGPPDLETTSYYTMTRGIFPGTLWCGFGNIAEDTYGKLGEHSETDDCCRRHDLCKPIIKAFQERYFYSNPSVFPISHCGCDVMFYDCLLKADSSTSKMIGRIFFNHVKMKCFDYDVRDVCVSTVFGLCTEKKQKCVAVLKSNKIFPT</sequence>
<dbReference type="PROSITE" id="PS00118">
    <property type="entry name" value="PA2_HIS"/>
    <property type="match status" value="1"/>
</dbReference>
<keyword evidence="2" id="KW-0964">Secreted</keyword>
<dbReference type="GO" id="GO:0006644">
    <property type="term" value="P:phospholipid metabolic process"/>
    <property type="evidence" value="ECO:0007669"/>
    <property type="project" value="InterPro"/>
</dbReference>
<evidence type="ECO:0000256" key="2">
    <source>
        <dbReference type="ARBA" id="ARBA00022525"/>
    </source>
</evidence>
<comment type="subcellular location">
    <subcellularLocation>
        <location evidence="1">Secreted</location>
    </subcellularLocation>
</comment>
<dbReference type="OrthoDB" id="6075074at2759"/>
<accession>A0A9D4S5P2</accession>
<dbReference type="SUPFAM" id="SSF48619">
    <property type="entry name" value="Phospholipase A2, PLA2"/>
    <property type="match status" value="1"/>
</dbReference>
<comment type="caution">
    <text evidence="4">The sequence shown here is derived from an EMBL/GenBank/DDBJ whole genome shotgun (WGS) entry which is preliminary data.</text>
</comment>
<dbReference type="Proteomes" id="UP000828390">
    <property type="component" value="Unassembled WGS sequence"/>
</dbReference>
<gene>
    <name evidence="4" type="ORF">DPMN_015674</name>
</gene>
<name>A0A9D4S5P2_DREPO</name>
<evidence type="ECO:0000313" key="5">
    <source>
        <dbReference type="Proteomes" id="UP000828390"/>
    </source>
</evidence>
<reference evidence="4" key="2">
    <citation type="submission" date="2020-11" db="EMBL/GenBank/DDBJ databases">
        <authorList>
            <person name="McCartney M.A."/>
            <person name="Auch B."/>
            <person name="Kono T."/>
            <person name="Mallez S."/>
            <person name="Becker A."/>
            <person name="Gohl D.M."/>
            <person name="Silverstein K.A.T."/>
            <person name="Koren S."/>
            <person name="Bechman K.B."/>
            <person name="Herman A."/>
            <person name="Abrahante J.E."/>
            <person name="Garbe J."/>
        </authorList>
    </citation>
    <scope>NUCLEOTIDE SEQUENCE</scope>
    <source>
        <strain evidence="4">Duluth1</strain>
        <tissue evidence="4">Whole animal</tissue>
    </source>
</reference>
<dbReference type="GO" id="GO:0004623">
    <property type="term" value="F:phospholipase A2 activity"/>
    <property type="evidence" value="ECO:0007669"/>
    <property type="project" value="InterPro"/>
</dbReference>
<feature type="domain" description="Phospholipase A2-like central" evidence="3">
    <location>
        <begin position="166"/>
        <end position="262"/>
    </location>
</feature>
<dbReference type="AlphaFoldDB" id="A0A9D4S5P2"/>